<evidence type="ECO:0000313" key="2">
    <source>
        <dbReference type="Proteomes" id="UP000730618"/>
    </source>
</evidence>
<reference evidence="1 2" key="1">
    <citation type="submission" date="2021-06" db="EMBL/GenBank/DDBJ databases">
        <authorList>
            <person name="Criscuolo A."/>
        </authorList>
    </citation>
    <scope>NUCLEOTIDE SEQUENCE [LARGE SCALE GENOMIC DNA]</scope>
    <source>
        <strain evidence="2">CIP 111802</strain>
    </source>
</reference>
<dbReference type="PANTHER" id="PTHR36439">
    <property type="entry name" value="BLL4334 PROTEIN"/>
    <property type="match status" value="1"/>
</dbReference>
<dbReference type="RefSeq" id="WP_218102067.1">
    <property type="nucleotide sequence ID" value="NZ_CAJVCE010000023.1"/>
</dbReference>
<dbReference type="EMBL" id="CAJVCE010000023">
    <property type="protein sequence ID" value="CAG7654765.1"/>
    <property type="molecule type" value="Genomic_DNA"/>
</dbReference>
<evidence type="ECO:0000313" key="1">
    <source>
        <dbReference type="EMBL" id="CAG7654765.1"/>
    </source>
</evidence>
<dbReference type="Proteomes" id="UP000730618">
    <property type="component" value="Unassembled WGS sequence"/>
</dbReference>
<protein>
    <recommendedName>
        <fullName evidence="3">DUF1697 domain-containing protein</fullName>
    </recommendedName>
</protein>
<dbReference type="Pfam" id="PF08002">
    <property type="entry name" value="DUF1697"/>
    <property type="match status" value="1"/>
</dbReference>
<sequence>MTIHIALLRGINVGGNNKIKMAELREVLGRMGLARVRTYIQSGNILFESDEREETLRGRIELEMEKAFGLTLKVIIRTAEELRQMVAKLPFTNQQIAAAKASAIGECLHVSMLMSEPVAERVDKLKSLDFQNDQYRIIGRDVYLLFGSSIRDSKLAVQVEKLGVATTTRNWKTINKLVELADELENKNG</sequence>
<name>A0ABN7TWE2_9BACL</name>
<dbReference type="PANTHER" id="PTHR36439:SF1">
    <property type="entry name" value="DUF1697 DOMAIN-CONTAINING PROTEIN"/>
    <property type="match status" value="1"/>
</dbReference>
<comment type="caution">
    <text evidence="1">The sequence shown here is derived from an EMBL/GenBank/DDBJ whole genome shotgun (WGS) entry which is preliminary data.</text>
</comment>
<gene>
    <name evidence="1" type="ORF">PAECIP111802_05865</name>
</gene>
<dbReference type="InterPro" id="IPR012545">
    <property type="entry name" value="DUF1697"/>
</dbReference>
<proteinExistence type="predicted"/>
<accession>A0ABN7TWE2</accession>
<dbReference type="PIRSF" id="PIRSF008502">
    <property type="entry name" value="UCP008502"/>
    <property type="match status" value="1"/>
</dbReference>
<organism evidence="1 2">
    <name type="scientific">Paenibacillus allorhizosphaerae</name>
    <dbReference type="NCBI Taxonomy" id="2849866"/>
    <lineage>
        <taxon>Bacteria</taxon>
        <taxon>Bacillati</taxon>
        <taxon>Bacillota</taxon>
        <taxon>Bacilli</taxon>
        <taxon>Bacillales</taxon>
        <taxon>Paenibacillaceae</taxon>
        <taxon>Paenibacillus</taxon>
    </lineage>
</organism>
<keyword evidence="2" id="KW-1185">Reference proteome</keyword>
<evidence type="ECO:0008006" key="3">
    <source>
        <dbReference type="Google" id="ProtNLM"/>
    </source>
</evidence>